<accession>A0A845EYY0</accession>
<keyword evidence="9 14" id="KW-0540">Nuclease</keyword>
<evidence type="ECO:0000256" key="3">
    <source>
        <dbReference type="ARBA" id="ARBA00004065"/>
    </source>
</evidence>
<keyword evidence="13 14" id="KW-0464">Manganese</keyword>
<dbReference type="AlphaFoldDB" id="A0A845EYY0"/>
<dbReference type="PROSITE" id="PS51975">
    <property type="entry name" value="RNASE_H_2"/>
    <property type="match status" value="1"/>
</dbReference>
<dbReference type="PANTHER" id="PTHR10954">
    <property type="entry name" value="RIBONUCLEASE H2 SUBUNIT A"/>
    <property type="match status" value="1"/>
</dbReference>
<evidence type="ECO:0000256" key="5">
    <source>
        <dbReference type="ARBA" id="ARBA00007383"/>
    </source>
</evidence>
<dbReference type="GO" id="GO:0005737">
    <property type="term" value="C:cytoplasm"/>
    <property type="evidence" value="ECO:0007669"/>
    <property type="project" value="UniProtKB-SubCell"/>
</dbReference>
<evidence type="ECO:0000256" key="6">
    <source>
        <dbReference type="ARBA" id="ARBA00012180"/>
    </source>
</evidence>
<evidence type="ECO:0000313" key="18">
    <source>
        <dbReference type="EMBL" id="MYL63771.1"/>
    </source>
</evidence>
<dbReference type="CDD" id="cd07182">
    <property type="entry name" value="RNase_HII_bacteria_HII_like"/>
    <property type="match status" value="1"/>
</dbReference>
<dbReference type="HAMAP" id="MF_00052_B">
    <property type="entry name" value="RNase_HII_B"/>
    <property type="match status" value="1"/>
</dbReference>
<reference evidence="18 19" key="1">
    <citation type="submission" date="2019-11" db="EMBL/GenBank/DDBJ databases">
        <title>Genome sequences of 17 halophilic strains isolated from different environments.</title>
        <authorList>
            <person name="Furrow R.E."/>
        </authorList>
    </citation>
    <scope>NUCLEOTIDE SEQUENCE [LARGE SCALE GENOMIC DNA]</scope>
    <source>
        <strain evidence="18 19">22506_14_FS</strain>
    </source>
</reference>
<keyword evidence="10 14" id="KW-0479">Metal-binding</keyword>
<dbReference type="RefSeq" id="WP_160919302.1">
    <property type="nucleotide sequence ID" value="NZ_WMEY01000003.1"/>
</dbReference>
<dbReference type="Gene3D" id="3.30.420.10">
    <property type="entry name" value="Ribonuclease H-like superfamily/Ribonuclease H"/>
    <property type="match status" value="1"/>
</dbReference>
<comment type="subcellular location">
    <subcellularLocation>
        <location evidence="4 14">Cytoplasm</location>
    </subcellularLocation>
</comment>
<evidence type="ECO:0000256" key="7">
    <source>
        <dbReference type="ARBA" id="ARBA00019179"/>
    </source>
</evidence>
<evidence type="ECO:0000256" key="14">
    <source>
        <dbReference type="HAMAP-Rule" id="MF_00052"/>
    </source>
</evidence>
<dbReference type="Proteomes" id="UP000447833">
    <property type="component" value="Unassembled WGS sequence"/>
</dbReference>
<evidence type="ECO:0000256" key="2">
    <source>
        <dbReference type="ARBA" id="ARBA00001946"/>
    </source>
</evidence>
<evidence type="ECO:0000256" key="1">
    <source>
        <dbReference type="ARBA" id="ARBA00000077"/>
    </source>
</evidence>
<evidence type="ECO:0000259" key="17">
    <source>
        <dbReference type="PROSITE" id="PS51975"/>
    </source>
</evidence>
<evidence type="ECO:0000256" key="16">
    <source>
        <dbReference type="RuleBase" id="RU003515"/>
    </source>
</evidence>
<feature type="binding site" evidence="14 15">
    <location>
        <position position="80"/>
    </location>
    <ligand>
        <name>a divalent metal cation</name>
        <dbReference type="ChEBI" id="CHEBI:60240"/>
    </ligand>
</feature>
<evidence type="ECO:0000256" key="12">
    <source>
        <dbReference type="ARBA" id="ARBA00022801"/>
    </source>
</evidence>
<dbReference type="InterPro" id="IPR024567">
    <property type="entry name" value="RNase_HII/HIII_dom"/>
</dbReference>
<dbReference type="GO" id="GO:0030145">
    <property type="term" value="F:manganese ion binding"/>
    <property type="evidence" value="ECO:0007669"/>
    <property type="project" value="UniProtKB-UniRule"/>
</dbReference>
<proteinExistence type="inferred from homology"/>
<keyword evidence="8 14" id="KW-0963">Cytoplasm</keyword>
<dbReference type="GO" id="GO:0003723">
    <property type="term" value="F:RNA binding"/>
    <property type="evidence" value="ECO:0007669"/>
    <property type="project" value="UniProtKB-UniRule"/>
</dbReference>
<keyword evidence="12 14" id="KW-0378">Hydrolase</keyword>
<dbReference type="GO" id="GO:0004523">
    <property type="term" value="F:RNA-DNA hybrid ribonuclease activity"/>
    <property type="evidence" value="ECO:0007669"/>
    <property type="project" value="UniProtKB-UniRule"/>
</dbReference>
<evidence type="ECO:0000256" key="4">
    <source>
        <dbReference type="ARBA" id="ARBA00004496"/>
    </source>
</evidence>
<organism evidence="18 19">
    <name type="scientific">Guptibacillus hwajinpoensis</name>
    <dbReference type="NCBI Taxonomy" id="208199"/>
    <lineage>
        <taxon>Bacteria</taxon>
        <taxon>Bacillati</taxon>
        <taxon>Bacillota</taxon>
        <taxon>Bacilli</taxon>
        <taxon>Bacillales</taxon>
        <taxon>Guptibacillaceae</taxon>
        <taxon>Guptibacillus</taxon>
    </lineage>
</organism>
<feature type="domain" description="RNase H type-2" evidence="17">
    <location>
        <begin position="73"/>
        <end position="258"/>
    </location>
</feature>
<evidence type="ECO:0000256" key="15">
    <source>
        <dbReference type="PROSITE-ProRule" id="PRU01319"/>
    </source>
</evidence>
<evidence type="ECO:0000256" key="9">
    <source>
        <dbReference type="ARBA" id="ARBA00022722"/>
    </source>
</evidence>
<evidence type="ECO:0000313" key="19">
    <source>
        <dbReference type="Proteomes" id="UP000447833"/>
    </source>
</evidence>
<evidence type="ECO:0000256" key="11">
    <source>
        <dbReference type="ARBA" id="ARBA00022759"/>
    </source>
</evidence>
<dbReference type="NCBIfam" id="NF000594">
    <property type="entry name" value="PRK00015.1-1"/>
    <property type="match status" value="1"/>
</dbReference>
<comment type="caution">
    <text evidence="18">The sequence shown here is derived from an EMBL/GenBank/DDBJ whole genome shotgun (WGS) entry which is preliminary data.</text>
</comment>
<evidence type="ECO:0000256" key="13">
    <source>
        <dbReference type="ARBA" id="ARBA00023211"/>
    </source>
</evidence>
<dbReference type="InterPro" id="IPR022898">
    <property type="entry name" value="RNase_HII"/>
</dbReference>
<dbReference type="FunFam" id="3.30.420.10:FF:000006">
    <property type="entry name" value="Ribonuclease HII"/>
    <property type="match status" value="1"/>
</dbReference>
<dbReference type="InterPro" id="IPR012337">
    <property type="entry name" value="RNaseH-like_sf"/>
</dbReference>
<protein>
    <recommendedName>
        <fullName evidence="7 14">Ribonuclease HII</fullName>
        <shortName evidence="14">RNase HII</shortName>
        <ecNumber evidence="6 14">3.1.26.4</ecNumber>
    </recommendedName>
</protein>
<feature type="binding site" evidence="14 15">
    <location>
        <position position="171"/>
    </location>
    <ligand>
        <name>a divalent metal cation</name>
        <dbReference type="ChEBI" id="CHEBI:60240"/>
    </ligand>
</feature>
<dbReference type="GO" id="GO:0032299">
    <property type="term" value="C:ribonuclease H2 complex"/>
    <property type="evidence" value="ECO:0007669"/>
    <property type="project" value="TreeGrafter"/>
</dbReference>
<name>A0A845EYY0_9BACL</name>
<dbReference type="SUPFAM" id="SSF53098">
    <property type="entry name" value="Ribonuclease H-like"/>
    <property type="match status" value="1"/>
</dbReference>
<comment type="function">
    <text evidence="3 14 16">Endonuclease that specifically degrades the RNA of RNA-DNA hybrids.</text>
</comment>
<dbReference type="InterPro" id="IPR001352">
    <property type="entry name" value="RNase_HII/HIII"/>
</dbReference>
<dbReference type="Pfam" id="PF01351">
    <property type="entry name" value="RNase_HII"/>
    <property type="match status" value="1"/>
</dbReference>
<keyword evidence="11 14" id="KW-0255">Endonuclease</keyword>
<dbReference type="PANTHER" id="PTHR10954:SF18">
    <property type="entry name" value="RIBONUCLEASE HII"/>
    <property type="match status" value="1"/>
</dbReference>
<comment type="similarity">
    <text evidence="5 14 16">Belongs to the RNase HII family.</text>
</comment>
<dbReference type="GO" id="GO:0043137">
    <property type="term" value="P:DNA replication, removal of RNA primer"/>
    <property type="evidence" value="ECO:0007669"/>
    <property type="project" value="TreeGrafter"/>
</dbReference>
<comment type="catalytic activity">
    <reaction evidence="1 14 15 16">
        <text>Endonucleolytic cleavage to 5'-phosphomonoester.</text>
        <dbReference type="EC" id="3.1.26.4"/>
    </reaction>
</comment>
<dbReference type="EMBL" id="WMEY01000003">
    <property type="protein sequence ID" value="MYL63771.1"/>
    <property type="molecule type" value="Genomic_DNA"/>
</dbReference>
<comment type="cofactor">
    <cofactor evidence="14 15">
        <name>Mn(2+)</name>
        <dbReference type="ChEBI" id="CHEBI:29035"/>
    </cofactor>
    <cofactor evidence="14 15">
        <name>Mg(2+)</name>
        <dbReference type="ChEBI" id="CHEBI:18420"/>
    </cofactor>
    <text evidence="14 15">Manganese or magnesium. Binds 1 divalent metal ion per monomer in the absence of substrate. May bind a second metal ion after substrate binding.</text>
</comment>
<gene>
    <name evidence="14" type="primary">rnhB</name>
    <name evidence="18" type="ORF">GLW07_10435</name>
</gene>
<evidence type="ECO:0000256" key="8">
    <source>
        <dbReference type="ARBA" id="ARBA00022490"/>
    </source>
</evidence>
<dbReference type="GO" id="GO:0006298">
    <property type="term" value="P:mismatch repair"/>
    <property type="evidence" value="ECO:0007669"/>
    <property type="project" value="TreeGrafter"/>
</dbReference>
<sequence length="258" mass="28781">MSDQLKSIKEIDQMLKEGQYTNEDWDQWKHDERKGVVRLLAREGKKEQEKMKILKMHEEMSVLEAHYRGNGRLSIAGVDEVGRGPLAGPVVASAVILDPEVPILGLQDSKKLSHAKLNDLFDQIHMDAVAIGVGVVSAAEIDELNIYQATKKAMQQAVEGLRVQADFLLVDAMHIPVQIDQESLIKGDARSVSIAAASIIAKVTRDRMMVKLAETYPEYGFERHVGYGTKEHLSALDKFGITEVHRKSFAPVRDRLSV</sequence>
<comment type="cofactor">
    <cofactor evidence="2">
        <name>Mg(2+)</name>
        <dbReference type="ChEBI" id="CHEBI:18420"/>
    </cofactor>
</comment>
<dbReference type="EC" id="3.1.26.4" evidence="6 14"/>
<evidence type="ECO:0000256" key="10">
    <source>
        <dbReference type="ARBA" id="ARBA00022723"/>
    </source>
</evidence>
<dbReference type="NCBIfam" id="NF000595">
    <property type="entry name" value="PRK00015.1-3"/>
    <property type="match status" value="1"/>
</dbReference>
<dbReference type="InterPro" id="IPR036397">
    <property type="entry name" value="RNaseH_sf"/>
</dbReference>
<feature type="binding site" evidence="14 15">
    <location>
        <position position="79"/>
    </location>
    <ligand>
        <name>a divalent metal cation</name>
        <dbReference type="ChEBI" id="CHEBI:60240"/>
    </ligand>
</feature>